<organism evidence="1 2">
    <name type="scientific">Chlorovirus heliozoae</name>
    <dbReference type="NCBI Taxonomy" id="322019"/>
    <lineage>
        <taxon>Viruses</taxon>
        <taxon>Varidnaviria</taxon>
        <taxon>Bamfordvirae</taxon>
        <taxon>Nucleocytoviricota</taxon>
        <taxon>Megaviricetes</taxon>
        <taxon>Algavirales</taxon>
        <taxon>Phycodnaviridae</taxon>
        <taxon>Chlorovirus</taxon>
    </lineage>
</organism>
<sequence length="65" mass="7146">MGSGSASVLLPWCSWMTSSHAPARAREGVSSSGQYTTCRFRTRFCTADEAGTALQKRAQSGSWWW</sequence>
<accession>A7K9A1</accession>
<dbReference type="GeneID" id="5470192"/>
<dbReference type="RefSeq" id="YP_001426972.1">
    <property type="nucleotide sequence ID" value="NC_008724.1"/>
</dbReference>
<dbReference type="Proteomes" id="UP000202420">
    <property type="component" value="Segment"/>
</dbReference>
<keyword evidence="2" id="KW-1185">Reference proteome</keyword>
<name>A7K9A1_9PHYC</name>
<proteinExistence type="predicted"/>
<reference evidence="1 2" key="1">
    <citation type="submission" date="2006-09" db="EMBL/GenBank/DDBJ databases">
        <title>Sequence and annotation of the 288-kb ATCV-1 virus that infects an endosymbiotic Chlorella strain of the heliozoon Acanthocystis turfacea.</title>
        <authorList>
            <person name="Fitzgerald L.A."/>
            <person name="Graves M.V."/>
            <person name="Li X."/>
            <person name="Pfitzner A.J.P."/>
            <person name="Hartigan J."/>
            <person name="Van Etten J.L."/>
        </authorList>
    </citation>
    <scope>NUCLEOTIDE SEQUENCE [LARGE SCALE GENOMIC DNA]</scope>
    <source>
        <strain evidence="1 2">ATCV-1</strain>
    </source>
</reference>
<gene>
    <name evidence="1" type="primary">z491L</name>
    <name evidence="1" type="ORF">ATCV1_z491L</name>
</gene>
<evidence type="ECO:0000313" key="1">
    <source>
        <dbReference type="EMBL" id="ABT16625.1"/>
    </source>
</evidence>
<evidence type="ECO:0000313" key="2">
    <source>
        <dbReference type="Proteomes" id="UP000202420"/>
    </source>
</evidence>
<protein>
    <submittedName>
        <fullName evidence="1">Uncharacterized protein z491L</fullName>
    </submittedName>
</protein>
<dbReference type="KEGG" id="vg:5470192"/>
<dbReference type="EMBL" id="EF101928">
    <property type="protein sequence ID" value="ABT16625.1"/>
    <property type="molecule type" value="Genomic_DNA"/>
</dbReference>